<dbReference type="InterPro" id="IPR043502">
    <property type="entry name" value="DNA/RNA_pol_sf"/>
</dbReference>
<gene>
    <name evidence="3" type="ORF">EPI10_023729</name>
</gene>
<sequence length="416" mass="48538">MYDLKVQVSMLQERVFETLVEKVKILEEVKEAERDRKDKTKNLEILIHAQRRGSMKIDHCAHYGKSHNRDCWKSKRACFSCGAMEHQIKDCSLMMGQRQASQPQLNQNQRRHGSNHSYVVYFLTNKLGVLVDNTTSDVTVLSPLGQFVYFPTDSIELSFGEFDLILGMDWLKEHRVSLDCDKKWATLRTLAGKEIVMVSECRDYLSNVIYTLVAEKLVRKGYDAYLVHILDMKANESVLESIRVVKEFPNIFLEEFPDLPPKYDVNFGIKLLRGSLRCLLLPIAWHLRSLKRSCKSCWTVGALVLFVSKKDGLMMLYIDYRQLNKLTVKNKYPLTSIDDHFDQLQGAMVFSKIDLRLGYYQHKVREVDIPKILFRTQYDHYEFLVMPFGLTNAPTAFIDFMNRVFLYCRHSDLLQV</sequence>
<dbReference type="SUPFAM" id="SSF56672">
    <property type="entry name" value="DNA/RNA polymerases"/>
    <property type="match status" value="1"/>
</dbReference>
<proteinExistence type="predicted"/>
<dbReference type="InterPro" id="IPR043128">
    <property type="entry name" value="Rev_trsase/Diguanyl_cyclase"/>
</dbReference>
<dbReference type="AlphaFoldDB" id="A0A5B6VWH2"/>
<dbReference type="Pfam" id="PF00078">
    <property type="entry name" value="RVT_1"/>
    <property type="match status" value="1"/>
</dbReference>
<dbReference type="Gene3D" id="3.10.10.10">
    <property type="entry name" value="HIV Type 1 Reverse Transcriptase, subunit A, domain 1"/>
    <property type="match status" value="1"/>
</dbReference>
<reference evidence="4" key="1">
    <citation type="journal article" date="2019" name="Plant Biotechnol. J.">
        <title>Genome sequencing of the Australian wild diploid species Gossypium australe highlights disease resistance and delayed gland morphogenesis.</title>
        <authorList>
            <person name="Cai Y."/>
            <person name="Cai X."/>
            <person name="Wang Q."/>
            <person name="Wang P."/>
            <person name="Zhang Y."/>
            <person name="Cai C."/>
            <person name="Xu Y."/>
            <person name="Wang K."/>
            <person name="Zhou Z."/>
            <person name="Wang C."/>
            <person name="Geng S."/>
            <person name="Li B."/>
            <person name="Dong Q."/>
            <person name="Hou Y."/>
            <person name="Wang H."/>
            <person name="Ai P."/>
            <person name="Liu Z."/>
            <person name="Yi F."/>
            <person name="Sun M."/>
            <person name="An G."/>
            <person name="Cheng J."/>
            <person name="Zhang Y."/>
            <person name="Shi Q."/>
            <person name="Xie Y."/>
            <person name="Shi X."/>
            <person name="Chang Y."/>
            <person name="Huang F."/>
            <person name="Chen Y."/>
            <person name="Hong S."/>
            <person name="Mi L."/>
            <person name="Sun Q."/>
            <person name="Zhang L."/>
            <person name="Zhou B."/>
            <person name="Peng R."/>
            <person name="Zhang X."/>
            <person name="Liu F."/>
        </authorList>
    </citation>
    <scope>NUCLEOTIDE SEQUENCE [LARGE SCALE GENOMIC DNA]</scope>
    <source>
        <strain evidence="4">cv. PA1801</strain>
    </source>
</reference>
<dbReference type="Proteomes" id="UP000325315">
    <property type="component" value="Unassembled WGS sequence"/>
</dbReference>
<dbReference type="Gene3D" id="2.40.70.10">
    <property type="entry name" value="Acid Proteases"/>
    <property type="match status" value="1"/>
</dbReference>
<keyword evidence="1" id="KW-0175">Coiled coil</keyword>
<comment type="caution">
    <text evidence="3">The sequence shown here is derived from an EMBL/GenBank/DDBJ whole genome shotgun (WGS) entry which is preliminary data.</text>
</comment>
<feature type="coiled-coil region" evidence="1">
    <location>
        <begin position="22"/>
        <end position="49"/>
    </location>
</feature>
<accession>A0A5B6VWH2</accession>
<dbReference type="InterPro" id="IPR053134">
    <property type="entry name" value="RNA-dir_DNA_polymerase"/>
</dbReference>
<evidence type="ECO:0000313" key="3">
    <source>
        <dbReference type="EMBL" id="KAA3473345.1"/>
    </source>
</evidence>
<keyword evidence="4" id="KW-1185">Reference proteome</keyword>
<organism evidence="3 4">
    <name type="scientific">Gossypium australe</name>
    <dbReference type="NCBI Taxonomy" id="47621"/>
    <lineage>
        <taxon>Eukaryota</taxon>
        <taxon>Viridiplantae</taxon>
        <taxon>Streptophyta</taxon>
        <taxon>Embryophyta</taxon>
        <taxon>Tracheophyta</taxon>
        <taxon>Spermatophyta</taxon>
        <taxon>Magnoliopsida</taxon>
        <taxon>eudicotyledons</taxon>
        <taxon>Gunneridae</taxon>
        <taxon>Pentapetalae</taxon>
        <taxon>rosids</taxon>
        <taxon>malvids</taxon>
        <taxon>Malvales</taxon>
        <taxon>Malvaceae</taxon>
        <taxon>Malvoideae</taxon>
        <taxon>Gossypium</taxon>
    </lineage>
</organism>
<dbReference type="InterPro" id="IPR021109">
    <property type="entry name" value="Peptidase_aspartic_dom_sf"/>
</dbReference>
<protein>
    <submittedName>
        <fullName evidence="3">DNA/RNA polymerases superfamily protein</fullName>
    </submittedName>
</protein>
<dbReference type="InterPro" id="IPR000477">
    <property type="entry name" value="RT_dom"/>
</dbReference>
<evidence type="ECO:0000256" key="1">
    <source>
        <dbReference type="SAM" id="Coils"/>
    </source>
</evidence>
<dbReference type="PANTHER" id="PTHR24559:SF444">
    <property type="entry name" value="REVERSE TRANSCRIPTASE DOMAIN-CONTAINING PROTEIN"/>
    <property type="match status" value="1"/>
</dbReference>
<name>A0A5B6VWH2_9ROSI</name>
<dbReference type="PANTHER" id="PTHR24559">
    <property type="entry name" value="TRANSPOSON TY3-I GAG-POL POLYPROTEIN"/>
    <property type="match status" value="1"/>
</dbReference>
<feature type="domain" description="Reverse transcriptase" evidence="2">
    <location>
        <begin position="314"/>
        <end position="407"/>
    </location>
</feature>
<dbReference type="OrthoDB" id="1747086at2759"/>
<dbReference type="Pfam" id="PF08284">
    <property type="entry name" value="RVP_2"/>
    <property type="match status" value="1"/>
</dbReference>
<evidence type="ECO:0000313" key="4">
    <source>
        <dbReference type="Proteomes" id="UP000325315"/>
    </source>
</evidence>
<dbReference type="CDD" id="cd01647">
    <property type="entry name" value="RT_LTR"/>
    <property type="match status" value="1"/>
</dbReference>
<evidence type="ECO:0000259" key="2">
    <source>
        <dbReference type="Pfam" id="PF00078"/>
    </source>
</evidence>
<dbReference type="Gene3D" id="3.30.70.270">
    <property type="match status" value="1"/>
</dbReference>
<dbReference type="EMBL" id="SMMG02000005">
    <property type="protein sequence ID" value="KAA3473345.1"/>
    <property type="molecule type" value="Genomic_DNA"/>
</dbReference>